<dbReference type="STRING" id="1133569.FD21_GL000342"/>
<dbReference type="OrthoDB" id="9791785at2"/>
<gene>
    <name evidence="2" type="ORF">FD21_GL000342</name>
</gene>
<dbReference type="AlphaFoldDB" id="A0A0R2CCI6"/>
<dbReference type="Gene3D" id="1.10.10.10">
    <property type="entry name" value="Winged helix-like DNA-binding domain superfamily/Winged helix DNA-binding domain"/>
    <property type="match status" value="1"/>
</dbReference>
<feature type="domain" description="Transcription regulator PadR N-terminal" evidence="1">
    <location>
        <begin position="15"/>
        <end position="86"/>
    </location>
</feature>
<protein>
    <recommendedName>
        <fullName evidence="1">Transcription regulator PadR N-terminal domain-containing protein</fullName>
    </recommendedName>
</protein>
<accession>A0A0R2CCI6</accession>
<dbReference type="Pfam" id="PF03551">
    <property type="entry name" value="PadR"/>
    <property type="match status" value="1"/>
</dbReference>
<evidence type="ECO:0000313" key="2">
    <source>
        <dbReference type="EMBL" id="KRM89077.1"/>
    </source>
</evidence>
<dbReference type="InterPro" id="IPR052509">
    <property type="entry name" value="Metal_resp_DNA-bind_regulator"/>
</dbReference>
<keyword evidence="3" id="KW-1185">Reference proteome</keyword>
<dbReference type="PANTHER" id="PTHR33169">
    <property type="entry name" value="PADR-FAMILY TRANSCRIPTIONAL REGULATOR"/>
    <property type="match status" value="1"/>
</dbReference>
<evidence type="ECO:0000259" key="1">
    <source>
        <dbReference type="Pfam" id="PF03551"/>
    </source>
</evidence>
<dbReference type="InterPro" id="IPR005149">
    <property type="entry name" value="Tscrpt_reg_PadR_N"/>
</dbReference>
<dbReference type="RefSeq" id="WP_010581492.1">
    <property type="nucleotide sequence ID" value="NZ_AHYZ01000197.1"/>
</dbReference>
<dbReference type="SUPFAM" id="SSF46785">
    <property type="entry name" value="Winged helix' DNA-binding domain"/>
    <property type="match status" value="1"/>
</dbReference>
<dbReference type="Proteomes" id="UP000051576">
    <property type="component" value="Unassembled WGS sequence"/>
</dbReference>
<dbReference type="InterPro" id="IPR036388">
    <property type="entry name" value="WH-like_DNA-bd_sf"/>
</dbReference>
<dbReference type="PATRIC" id="fig|1133569.4.peg.363"/>
<sequence length="108" mass="12308">MKQAPLLKGALEGCVLAIISEQDFYGYQLIQQLHQSDLKSINGGTLYPLLAKLEKNGALTSYIAPSPDGPDRKYFHLTPTGFEQLTDFKKHWFDFSKQTTEILRRFTK</sequence>
<reference evidence="2 3" key="1">
    <citation type="journal article" date="2015" name="Genome Announc.">
        <title>Expanding the biotechnology potential of lactobacilli through comparative genomics of 213 strains and associated genera.</title>
        <authorList>
            <person name="Sun Z."/>
            <person name="Harris H.M."/>
            <person name="McCann A."/>
            <person name="Guo C."/>
            <person name="Argimon S."/>
            <person name="Zhang W."/>
            <person name="Yang X."/>
            <person name="Jeffery I.B."/>
            <person name="Cooney J.C."/>
            <person name="Kagawa T.F."/>
            <person name="Liu W."/>
            <person name="Song Y."/>
            <person name="Salvetti E."/>
            <person name="Wrobel A."/>
            <person name="Rasinkangas P."/>
            <person name="Parkhill J."/>
            <person name="Rea M.C."/>
            <person name="O'Sullivan O."/>
            <person name="Ritari J."/>
            <person name="Douillard F.P."/>
            <person name="Paul Ross R."/>
            <person name="Yang R."/>
            <person name="Briner A.E."/>
            <person name="Felis G.E."/>
            <person name="de Vos W.M."/>
            <person name="Barrangou R."/>
            <person name="Klaenhammer T.R."/>
            <person name="Caufield P.W."/>
            <person name="Cui Y."/>
            <person name="Zhang H."/>
            <person name="O'Toole P.W."/>
        </authorList>
    </citation>
    <scope>NUCLEOTIDE SEQUENCE [LARGE SCALE GENOMIC DNA]</scope>
    <source>
        <strain evidence="2 3">DSM 20605</strain>
    </source>
</reference>
<organism evidence="2 3">
    <name type="scientific">Liquorilactobacillus vini DSM 20605</name>
    <dbReference type="NCBI Taxonomy" id="1133569"/>
    <lineage>
        <taxon>Bacteria</taxon>
        <taxon>Bacillati</taxon>
        <taxon>Bacillota</taxon>
        <taxon>Bacilli</taxon>
        <taxon>Lactobacillales</taxon>
        <taxon>Lactobacillaceae</taxon>
        <taxon>Liquorilactobacillus</taxon>
    </lineage>
</organism>
<proteinExistence type="predicted"/>
<dbReference type="eggNOG" id="COG1695">
    <property type="taxonomic scope" value="Bacteria"/>
</dbReference>
<dbReference type="InterPro" id="IPR036390">
    <property type="entry name" value="WH_DNA-bd_sf"/>
</dbReference>
<evidence type="ECO:0000313" key="3">
    <source>
        <dbReference type="Proteomes" id="UP000051576"/>
    </source>
</evidence>
<dbReference type="EMBL" id="AYYX01000013">
    <property type="protein sequence ID" value="KRM89077.1"/>
    <property type="molecule type" value="Genomic_DNA"/>
</dbReference>
<comment type="caution">
    <text evidence="2">The sequence shown here is derived from an EMBL/GenBank/DDBJ whole genome shotgun (WGS) entry which is preliminary data.</text>
</comment>
<name>A0A0R2CCI6_9LACO</name>
<dbReference type="PANTHER" id="PTHR33169:SF14">
    <property type="entry name" value="TRANSCRIPTIONAL REGULATOR RV3488"/>
    <property type="match status" value="1"/>
</dbReference>